<dbReference type="SUPFAM" id="SSF52540">
    <property type="entry name" value="P-loop containing nucleoside triphosphate hydrolases"/>
    <property type="match status" value="1"/>
</dbReference>
<dbReference type="EMBL" id="BARS01003266">
    <property type="protein sequence ID" value="GAF80201.1"/>
    <property type="molecule type" value="Genomic_DNA"/>
</dbReference>
<organism evidence="2">
    <name type="scientific">marine sediment metagenome</name>
    <dbReference type="NCBI Taxonomy" id="412755"/>
    <lineage>
        <taxon>unclassified sequences</taxon>
        <taxon>metagenomes</taxon>
        <taxon>ecological metagenomes</taxon>
    </lineage>
</organism>
<dbReference type="GO" id="GO:0005524">
    <property type="term" value="F:ATP binding"/>
    <property type="evidence" value="ECO:0007669"/>
    <property type="project" value="InterPro"/>
</dbReference>
<feature type="non-terminal residue" evidence="2">
    <location>
        <position position="1"/>
    </location>
</feature>
<evidence type="ECO:0000259" key="1">
    <source>
        <dbReference type="Pfam" id="PF03796"/>
    </source>
</evidence>
<dbReference type="GO" id="GO:0003678">
    <property type="term" value="F:DNA helicase activity"/>
    <property type="evidence" value="ECO:0007669"/>
    <property type="project" value="InterPro"/>
</dbReference>
<gene>
    <name evidence="2" type="ORF">S01H1_06313</name>
</gene>
<dbReference type="Gene3D" id="3.40.50.300">
    <property type="entry name" value="P-loop containing nucleotide triphosphate hydrolases"/>
    <property type="match status" value="1"/>
</dbReference>
<reference evidence="2" key="1">
    <citation type="journal article" date="2014" name="Front. Microbiol.">
        <title>High frequency of phylogenetically diverse reductive dehalogenase-homologous genes in deep subseafloor sedimentary metagenomes.</title>
        <authorList>
            <person name="Kawai M."/>
            <person name="Futagami T."/>
            <person name="Toyoda A."/>
            <person name="Takaki Y."/>
            <person name="Nishi S."/>
            <person name="Hori S."/>
            <person name="Arai W."/>
            <person name="Tsubouchi T."/>
            <person name="Morono Y."/>
            <person name="Uchiyama I."/>
            <person name="Ito T."/>
            <person name="Fujiyama A."/>
            <person name="Inagaki F."/>
            <person name="Takami H."/>
        </authorList>
    </citation>
    <scope>NUCLEOTIDE SEQUENCE</scope>
    <source>
        <strain evidence="2">Expedition CK06-06</strain>
    </source>
</reference>
<dbReference type="InterPro" id="IPR007694">
    <property type="entry name" value="DNA_helicase_DnaB-like_C"/>
</dbReference>
<dbReference type="GO" id="GO:0006260">
    <property type="term" value="P:DNA replication"/>
    <property type="evidence" value="ECO:0007669"/>
    <property type="project" value="InterPro"/>
</dbReference>
<evidence type="ECO:0000313" key="2">
    <source>
        <dbReference type="EMBL" id="GAF80201.1"/>
    </source>
</evidence>
<proteinExistence type="predicted"/>
<comment type="caution">
    <text evidence="2">The sequence shown here is derived from an EMBL/GenBank/DDBJ whole genome shotgun (WGS) entry which is preliminary data.</text>
</comment>
<protein>
    <recommendedName>
        <fullName evidence="1">SF4 helicase domain-containing protein</fullName>
    </recommendedName>
</protein>
<sequence>SAIREFSSLTGKTYKELCSAGSIISSDTINNCHQYAKERVKNPVDIISTPMTVNQMRDQLDMYMNFHKGKKTMVTLDHTILVKRAPYQNNRLDMLFELGEFFTQAKRDYPCLFIALSQLNRNIDNPDRAVDGKYGNYVLESDIFGSDAMLQHADTLIGINRPAKQKIRFYGPDRYIIKDDRTLVLHFLKARNGDARMSFFRGEFEKMQIAEMKTPDQQDRR</sequence>
<dbReference type="Pfam" id="PF03796">
    <property type="entry name" value="DnaB_C"/>
    <property type="match status" value="1"/>
</dbReference>
<name>X0SYH9_9ZZZZ</name>
<feature type="domain" description="SF4 helicase" evidence="1">
    <location>
        <begin position="24"/>
        <end position="194"/>
    </location>
</feature>
<dbReference type="AlphaFoldDB" id="X0SYH9"/>
<dbReference type="InterPro" id="IPR027417">
    <property type="entry name" value="P-loop_NTPase"/>
</dbReference>
<accession>X0SYH9</accession>